<evidence type="ECO:0000313" key="1">
    <source>
        <dbReference type="EMBL" id="UQY46137.1"/>
    </source>
</evidence>
<keyword evidence="2" id="KW-1185">Reference proteome</keyword>
<dbReference type="InterPro" id="IPR043519">
    <property type="entry name" value="NT_sf"/>
</dbReference>
<reference evidence="1" key="1">
    <citation type="submission" date="2021-09" db="EMBL/GenBank/DDBJ databases">
        <title>First case of bloodstream infection caused by Mixta hanseatica sp. nov., a member of the Erwiniaceae family.</title>
        <authorList>
            <person name="Both A."/>
            <person name="Huang J."/>
            <person name="Wenzel P."/>
            <person name="Aepfelbacher M."/>
            <person name="Rohde H."/>
            <person name="Christner M."/>
            <person name="Hentschke M."/>
        </authorList>
    </citation>
    <scope>NUCLEOTIDE SEQUENCE</scope>
    <source>
        <strain evidence="1">X22927</strain>
    </source>
</reference>
<gene>
    <name evidence="1" type="ORF">K6958_10410</name>
</gene>
<protein>
    <submittedName>
        <fullName evidence="1">GrpB family protein</fullName>
    </submittedName>
</protein>
<accession>A0ABY4RED2</accession>
<evidence type="ECO:0000313" key="2">
    <source>
        <dbReference type="Proteomes" id="UP001056635"/>
    </source>
</evidence>
<dbReference type="InterPro" id="IPR007344">
    <property type="entry name" value="GrpB/CoaE"/>
</dbReference>
<name>A0ABY4RED2_9GAMM</name>
<dbReference type="SUPFAM" id="SSF81301">
    <property type="entry name" value="Nucleotidyltransferase"/>
    <property type="match status" value="1"/>
</dbReference>
<dbReference type="PANTHER" id="PTHR34822">
    <property type="entry name" value="GRPB DOMAIN PROTEIN (AFU_ORTHOLOGUE AFUA_1G01530)"/>
    <property type="match status" value="1"/>
</dbReference>
<organism evidence="1 2">
    <name type="scientific">Mixta hanseatica</name>
    <dbReference type="NCBI Taxonomy" id="2872648"/>
    <lineage>
        <taxon>Bacteria</taxon>
        <taxon>Pseudomonadati</taxon>
        <taxon>Pseudomonadota</taxon>
        <taxon>Gammaproteobacteria</taxon>
        <taxon>Enterobacterales</taxon>
        <taxon>Erwiniaceae</taxon>
        <taxon>Mixta</taxon>
    </lineage>
</organism>
<dbReference type="Gene3D" id="3.30.460.10">
    <property type="entry name" value="Beta Polymerase, domain 2"/>
    <property type="match status" value="1"/>
</dbReference>
<dbReference type="Proteomes" id="UP001056635">
    <property type="component" value="Chromosome"/>
</dbReference>
<sequence>MMPRIITVEPYNPDWPAAYKKEASQFNNVLSDLLLNIEHIGSTAVTGLAAKPIIDILFVVKSLQELDESDAAIKAMGYIPRGEYGIAGRRYFVKGGDSRTHHVHAFENGSQHIVRHLAFRDYLRRHHEIAEQYAETKRKAVAACGDSSAIYSQLKSAFIGCHEKRALEELRAR</sequence>
<dbReference type="Pfam" id="PF04229">
    <property type="entry name" value="GrpB"/>
    <property type="match status" value="1"/>
</dbReference>
<proteinExistence type="predicted"/>
<dbReference type="EMBL" id="CP082904">
    <property type="protein sequence ID" value="UQY46137.1"/>
    <property type="molecule type" value="Genomic_DNA"/>
</dbReference>
<dbReference type="PANTHER" id="PTHR34822:SF1">
    <property type="entry name" value="GRPB FAMILY PROTEIN"/>
    <property type="match status" value="1"/>
</dbReference>